<dbReference type="AlphaFoldDB" id="A0AAD9XMW2"/>
<dbReference type="EMBL" id="JANJYI010000001">
    <property type="protein sequence ID" value="KAK2661823.1"/>
    <property type="molecule type" value="Genomic_DNA"/>
</dbReference>
<gene>
    <name evidence="3" type="ORF">Ddye_000397</name>
</gene>
<keyword evidence="4" id="KW-1185">Reference proteome</keyword>
<evidence type="ECO:0000313" key="4">
    <source>
        <dbReference type="Proteomes" id="UP001280121"/>
    </source>
</evidence>
<protein>
    <submittedName>
        <fullName evidence="3">Uncharacterized protein</fullName>
    </submittedName>
</protein>
<proteinExistence type="predicted"/>
<feature type="compositionally biased region" description="Basic and acidic residues" evidence="1">
    <location>
        <begin position="1"/>
        <end position="19"/>
    </location>
</feature>
<evidence type="ECO:0000256" key="2">
    <source>
        <dbReference type="SAM" id="Phobius"/>
    </source>
</evidence>
<keyword evidence="2" id="KW-0812">Transmembrane</keyword>
<accession>A0AAD9XMW2</accession>
<comment type="caution">
    <text evidence="3">The sequence shown here is derived from an EMBL/GenBank/DDBJ whole genome shotgun (WGS) entry which is preliminary data.</text>
</comment>
<sequence>MKNIENVDHEKERAEKEQIETLEFELEGNRPRGNRPRGNRPAVAGVTRGNRPVDLCGVSDITRGNRSVVCAALAVRLNAAALARPRDEREMIEIPNLDPRDDVETRPSKRCVVCVVLAWWLKCVWSVCFGLCWFGGSSTLATMLFLLFLGLLFVVLSFCVAS</sequence>
<feature type="transmembrane region" description="Helical" evidence="2">
    <location>
        <begin position="142"/>
        <end position="161"/>
    </location>
</feature>
<name>A0AAD9XMW2_9ROSI</name>
<feature type="region of interest" description="Disordered" evidence="1">
    <location>
        <begin position="1"/>
        <end position="44"/>
    </location>
</feature>
<evidence type="ECO:0000313" key="3">
    <source>
        <dbReference type="EMBL" id="KAK2661823.1"/>
    </source>
</evidence>
<dbReference type="Proteomes" id="UP001280121">
    <property type="component" value="Unassembled WGS sequence"/>
</dbReference>
<keyword evidence="2" id="KW-1133">Transmembrane helix</keyword>
<reference evidence="3" key="1">
    <citation type="journal article" date="2023" name="Plant J.">
        <title>Genome sequences and population genomics provide insights into the demographic history, inbreeding, and mutation load of two 'living fossil' tree species of Dipteronia.</title>
        <authorList>
            <person name="Feng Y."/>
            <person name="Comes H.P."/>
            <person name="Chen J."/>
            <person name="Zhu S."/>
            <person name="Lu R."/>
            <person name="Zhang X."/>
            <person name="Li P."/>
            <person name="Qiu J."/>
            <person name="Olsen K.M."/>
            <person name="Qiu Y."/>
        </authorList>
    </citation>
    <scope>NUCLEOTIDE SEQUENCE</scope>
    <source>
        <strain evidence="3">KIB01</strain>
    </source>
</reference>
<organism evidence="3 4">
    <name type="scientific">Dipteronia dyeriana</name>
    <dbReference type="NCBI Taxonomy" id="168575"/>
    <lineage>
        <taxon>Eukaryota</taxon>
        <taxon>Viridiplantae</taxon>
        <taxon>Streptophyta</taxon>
        <taxon>Embryophyta</taxon>
        <taxon>Tracheophyta</taxon>
        <taxon>Spermatophyta</taxon>
        <taxon>Magnoliopsida</taxon>
        <taxon>eudicotyledons</taxon>
        <taxon>Gunneridae</taxon>
        <taxon>Pentapetalae</taxon>
        <taxon>rosids</taxon>
        <taxon>malvids</taxon>
        <taxon>Sapindales</taxon>
        <taxon>Sapindaceae</taxon>
        <taxon>Hippocastanoideae</taxon>
        <taxon>Acereae</taxon>
        <taxon>Dipteronia</taxon>
    </lineage>
</organism>
<feature type="transmembrane region" description="Helical" evidence="2">
    <location>
        <begin position="112"/>
        <end position="136"/>
    </location>
</feature>
<keyword evidence="2" id="KW-0472">Membrane</keyword>
<evidence type="ECO:0000256" key="1">
    <source>
        <dbReference type="SAM" id="MobiDB-lite"/>
    </source>
</evidence>